<dbReference type="EMBL" id="CASHTH010002103">
    <property type="protein sequence ID" value="CAI8024885.1"/>
    <property type="molecule type" value="Genomic_DNA"/>
</dbReference>
<protein>
    <submittedName>
        <fullName evidence="2">Uncharacterized protein</fullName>
    </submittedName>
</protein>
<comment type="caution">
    <text evidence="2">The sequence shown here is derived from an EMBL/GenBank/DDBJ whole genome shotgun (WGS) entry which is preliminary data.</text>
</comment>
<evidence type="ECO:0000256" key="1">
    <source>
        <dbReference type="SAM" id="Phobius"/>
    </source>
</evidence>
<keyword evidence="1" id="KW-0472">Membrane</keyword>
<keyword evidence="1" id="KW-0812">Transmembrane</keyword>
<accession>A0AA35S7H9</accession>
<dbReference type="AlphaFoldDB" id="A0AA35S7H9"/>
<keyword evidence="1" id="KW-1133">Transmembrane helix</keyword>
<gene>
    <name evidence="2" type="ORF">GBAR_LOCUS14411</name>
</gene>
<dbReference type="Proteomes" id="UP001174909">
    <property type="component" value="Unassembled WGS sequence"/>
</dbReference>
<evidence type="ECO:0000313" key="3">
    <source>
        <dbReference type="Proteomes" id="UP001174909"/>
    </source>
</evidence>
<organism evidence="2 3">
    <name type="scientific">Geodia barretti</name>
    <name type="common">Barrett's horny sponge</name>
    <dbReference type="NCBI Taxonomy" id="519541"/>
    <lineage>
        <taxon>Eukaryota</taxon>
        <taxon>Metazoa</taxon>
        <taxon>Porifera</taxon>
        <taxon>Demospongiae</taxon>
        <taxon>Heteroscleromorpha</taxon>
        <taxon>Tetractinellida</taxon>
        <taxon>Astrophorina</taxon>
        <taxon>Geodiidae</taxon>
        <taxon>Geodia</taxon>
    </lineage>
</organism>
<proteinExistence type="predicted"/>
<keyword evidence="3" id="KW-1185">Reference proteome</keyword>
<sequence>MSASTYSIYVTASDFLPDGYYSDRTACTDTPISFEHNLTQIDAQRIFTSAVNTLSQSLVNSRVIYTDSVGETANVTVFLSTTTAPEVVLTVATLTGGRKQDVVVEGSYEPASPSTNIYRTPECPSTPIAVVAVAISVCPALCIINCLIGALLHRVLVSRSCYRKKQTPTDQPQHLYDEVTLRATGTEIPGSDPSGNRMCDEKIVTLQNQAYAIASV</sequence>
<feature type="transmembrane region" description="Helical" evidence="1">
    <location>
        <begin position="128"/>
        <end position="156"/>
    </location>
</feature>
<evidence type="ECO:0000313" key="2">
    <source>
        <dbReference type="EMBL" id="CAI8024885.1"/>
    </source>
</evidence>
<reference evidence="2" key="1">
    <citation type="submission" date="2023-03" db="EMBL/GenBank/DDBJ databases">
        <authorList>
            <person name="Steffen K."/>
            <person name="Cardenas P."/>
        </authorList>
    </citation>
    <scope>NUCLEOTIDE SEQUENCE</scope>
</reference>
<name>A0AA35S7H9_GEOBA</name>